<evidence type="ECO:0000256" key="1">
    <source>
        <dbReference type="SAM" id="MobiDB-lite"/>
    </source>
</evidence>
<dbReference type="Proteomes" id="UP000078113">
    <property type="component" value="Unassembled WGS sequence"/>
</dbReference>
<name>A0A8X7T2G1_9BASI</name>
<accession>A0A8X7T2G1</accession>
<evidence type="ECO:0000313" key="2">
    <source>
        <dbReference type="EMBL" id="KAE8263926.1"/>
    </source>
</evidence>
<reference evidence="2" key="1">
    <citation type="submission" date="2016-04" db="EMBL/GenBank/DDBJ databases">
        <authorList>
            <person name="Nguyen H.D."/>
            <person name="Samba Siva P."/>
            <person name="Cullis J."/>
            <person name="Levesque C.A."/>
            <person name="Hambleton S."/>
        </authorList>
    </citation>
    <scope>NUCLEOTIDE SEQUENCE</scope>
    <source>
        <strain evidence="2">DAOMC 236422</strain>
    </source>
</reference>
<dbReference type="AlphaFoldDB" id="A0A8X7T2G1"/>
<evidence type="ECO:0000313" key="3">
    <source>
        <dbReference type="Proteomes" id="UP000078113"/>
    </source>
</evidence>
<sequence length="203" mass="23402">MPYYSFGSTSAAATSSKYAQAQEVEHQRVLKLNSDKVKELEDELQLEQGEREHILDSEKQLLQEKDDMVKRAQAQEAEHQQVLELKNKRIKELSDQLQATTQAVDRHRQAEDQHQVTAIERADYERLKRDKEEKNELIRATEAKKEAEREKRRARKAEQEAALAEAGPADTIPLYGPRNRPKGKTKPTPPPVPQTVCKKRRLD</sequence>
<organism evidence="2 3">
    <name type="scientific">Tilletia walkeri</name>
    <dbReference type="NCBI Taxonomy" id="117179"/>
    <lineage>
        <taxon>Eukaryota</taxon>
        <taxon>Fungi</taxon>
        <taxon>Dikarya</taxon>
        <taxon>Basidiomycota</taxon>
        <taxon>Ustilaginomycotina</taxon>
        <taxon>Exobasidiomycetes</taxon>
        <taxon>Tilletiales</taxon>
        <taxon>Tilletiaceae</taxon>
        <taxon>Tilletia</taxon>
    </lineage>
</organism>
<feature type="compositionally biased region" description="Basic and acidic residues" evidence="1">
    <location>
        <begin position="129"/>
        <end position="159"/>
    </location>
</feature>
<feature type="region of interest" description="Disordered" evidence="1">
    <location>
        <begin position="129"/>
        <end position="203"/>
    </location>
</feature>
<proteinExistence type="predicted"/>
<reference evidence="2" key="2">
    <citation type="journal article" date="2019" name="IMA Fungus">
        <title>Genome sequencing and comparison of five Tilletia species to identify candidate genes for the detection of regulated species infecting wheat.</title>
        <authorList>
            <person name="Nguyen H.D.T."/>
            <person name="Sultana T."/>
            <person name="Kesanakurti P."/>
            <person name="Hambleton S."/>
        </authorList>
    </citation>
    <scope>NUCLEOTIDE SEQUENCE</scope>
    <source>
        <strain evidence="2">DAOMC 236422</strain>
    </source>
</reference>
<feature type="region of interest" description="Disordered" evidence="1">
    <location>
        <begin position="1"/>
        <end position="20"/>
    </location>
</feature>
<gene>
    <name evidence="2" type="ORF">A4X09_0g7101</name>
</gene>
<keyword evidence="3" id="KW-1185">Reference proteome</keyword>
<comment type="caution">
    <text evidence="2">The sequence shown here is derived from an EMBL/GenBank/DDBJ whole genome shotgun (WGS) entry which is preliminary data.</text>
</comment>
<protein>
    <submittedName>
        <fullName evidence="2">Uncharacterized protein</fullName>
    </submittedName>
</protein>
<dbReference type="EMBL" id="LWDG02000593">
    <property type="protein sequence ID" value="KAE8263926.1"/>
    <property type="molecule type" value="Genomic_DNA"/>
</dbReference>